<evidence type="ECO:0000256" key="6">
    <source>
        <dbReference type="PIRSR" id="PIRSR001134-2"/>
    </source>
</evidence>
<sequence length="220" mass="22056">MRRTLTVVAAAVAAVLVALAPSASAGTAPPSGEGGQPIYAPGGIRCTLGFNVRQNGTYYFLTAGGCARPGLTLYADPALTVELGTVVAVTNVVVGLVRYVEPLVERPGSVRLYPGSQDITGAARPVVGQRVCRSGPATGLRCGTVTAINQTVHFPEGTITGLARTTICMEPGDTPGAPYFAGGIAIGLGIGGGIGNCGTGGSSFFQPVTSVLAAFGVNVY</sequence>
<organism evidence="8 9">
    <name type="scientific">Actinomadura latina</name>
    <dbReference type="NCBI Taxonomy" id="163603"/>
    <lineage>
        <taxon>Bacteria</taxon>
        <taxon>Bacillati</taxon>
        <taxon>Actinomycetota</taxon>
        <taxon>Actinomycetes</taxon>
        <taxon>Streptosporangiales</taxon>
        <taxon>Thermomonosporaceae</taxon>
        <taxon>Actinomadura</taxon>
    </lineage>
</organism>
<evidence type="ECO:0000256" key="4">
    <source>
        <dbReference type="ARBA" id="ARBA00022825"/>
    </source>
</evidence>
<dbReference type="InterPro" id="IPR001316">
    <property type="entry name" value="Pept_S1A_streptogrisin"/>
</dbReference>
<feature type="disulfide bond" evidence="6">
    <location>
        <begin position="46"/>
        <end position="66"/>
    </location>
</feature>
<keyword evidence="5 6" id="KW-1015">Disulfide bond</keyword>
<keyword evidence="9" id="KW-1185">Reference proteome</keyword>
<dbReference type="PIRSF" id="PIRSF001134">
    <property type="entry name" value="Streptogrisin"/>
    <property type="match status" value="1"/>
</dbReference>
<feature type="signal peptide" evidence="7">
    <location>
        <begin position="1"/>
        <end position="25"/>
    </location>
</feature>
<dbReference type="RefSeq" id="WP_067628998.1">
    <property type="nucleotide sequence ID" value="NZ_JAAXPI010000002.1"/>
</dbReference>
<evidence type="ECO:0000256" key="7">
    <source>
        <dbReference type="SAM" id="SignalP"/>
    </source>
</evidence>
<evidence type="ECO:0000256" key="2">
    <source>
        <dbReference type="ARBA" id="ARBA00022670"/>
    </source>
</evidence>
<dbReference type="AlphaFoldDB" id="A0A846YSM1"/>
<proteinExistence type="inferred from homology"/>
<keyword evidence="3" id="KW-0378">Hydrolase</keyword>
<protein>
    <submittedName>
        <fullName evidence="8">Streptogrisin B</fullName>
    </submittedName>
</protein>
<dbReference type="InterPro" id="IPR043504">
    <property type="entry name" value="Peptidase_S1_PA_chymotrypsin"/>
</dbReference>
<dbReference type="InterPro" id="IPR009003">
    <property type="entry name" value="Peptidase_S1_PA"/>
</dbReference>
<reference evidence="8 9" key="1">
    <citation type="submission" date="2020-04" db="EMBL/GenBank/DDBJ databases">
        <title>MicrobeNet Type strains.</title>
        <authorList>
            <person name="Nicholson A.C."/>
        </authorList>
    </citation>
    <scope>NUCLEOTIDE SEQUENCE [LARGE SCALE GENOMIC DNA]</scope>
    <source>
        <strain evidence="8 9">ATCC BAA-277</strain>
    </source>
</reference>
<name>A0A846YSM1_9ACTN</name>
<dbReference type="EMBL" id="JAAXPI010000002">
    <property type="protein sequence ID" value="NKZ02757.1"/>
    <property type="molecule type" value="Genomic_DNA"/>
</dbReference>
<gene>
    <name evidence="8" type="ORF">HGB48_03145</name>
</gene>
<feature type="disulfide bond" evidence="6">
    <location>
        <begin position="132"/>
        <end position="142"/>
    </location>
</feature>
<feature type="chain" id="PRO_5032383531" evidence="7">
    <location>
        <begin position="26"/>
        <end position="220"/>
    </location>
</feature>
<comment type="similarity">
    <text evidence="1">Belongs to the peptidase S1 family.</text>
</comment>
<dbReference type="GO" id="GO:0006508">
    <property type="term" value="P:proteolysis"/>
    <property type="evidence" value="ECO:0007669"/>
    <property type="project" value="UniProtKB-KW"/>
</dbReference>
<evidence type="ECO:0000256" key="1">
    <source>
        <dbReference type="ARBA" id="ARBA00007664"/>
    </source>
</evidence>
<keyword evidence="2" id="KW-0645">Protease</keyword>
<dbReference type="PRINTS" id="PR00861">
    <property type="entry name" value="ALYTICPTASE"/>
</dbReference>
<comment type="caution">
    <text evidence="8">The sequence shown here is derived from an EMBL/GenBank/DDBJ whole genome shotgun (WGS) entry which is preliminary data.</text>
</comment>
<dbReference type="Proteomes" id="UP000579250">
    <property type="component" value="Unassembled WGS sequence"/>
</dbReference>
<dbReference type="Gene3D" id="2.40.10.10">
    <property type="entry name" value="Trypsin-like serine proteases"/>
    <property type="match status" value="2"/>
</dbReference>
<evidence type="ECO:0000256" key="5">
    <source>
        <dbReference type="ARBA" id="ARBA00023157"/>
    </source>
</evidence>
<evidence type="ECO:0000313" key="8">
    <source>
        <dbReference type="EMBL" id="NKZ02757.1"/>
    </source>
</evidence>
<evidence type="ECO:0000256" key="3">
    <source>
        <dbReference type="ARBA" id="ARBA00022801"/>
    </source>
</evidence>
<dbReference type="SUPFAM" id="SSF50494">
    <property type="entry name" value="Trypsin-like serine proteases"/>
    <property type="match status" value="1"/>
</dbReference>
<feature type="disulfide bond" evidence="6">
    <location>
        <begin position="168"/>
        <end position="197"/>
    </location>
</feature>
<keyword evidence="4" id="KW-0720">Serine protease</keyword>
<keyword evidence="7" id="KW-0732">Signal</keyword>
<dbReference type="CDD" id="cd21112">
    <property type="entry name" value="alphaLP-like"/>
    <property type="match status" value="1"/>
</dbReference>
<accession>A0A846YSM1</accession>
<evidence type="ECO:0000313" key="9">
    <source>
        <dbReference type="Proteomes" id="UP000579250"/>
    </source>
</evidence>
<dbReference type="GO" id="GO:0004252">
    <property type="term" value="F:serine-type endopeptidase activity"/>
    <property type="evidence" value="ECO:0007669"/>
    <property type="project" value="InterPro"/>
</dbReference>